<accession>A0A8J1XLE7</accession>
<dbReference type="Gene3D" id="3.40.50.150">
    <property type="entry name" value="Vaccinia Virus protein VP39"/>
    <property type="match status" value="1"/>
</dbReference>
<dbReference type="EMBL" id="CAIIXF020000002">
    <property type="protein sequence ID" value="CAH1777178.1"/>
    <property type="molecule type" value="Genomic_DNA"/>
</dbReference>
<dbReference type="PANTHER" id="PTHR36362:SF1">
    <property type="entry name" value="DNA-DIRECTED RNA POLYMERASE SUBUNIT BETA"/>
    <property type="match status" value="1"/>
</dbReference>
<dbReference type="Proteomes" id="UP000749559">
    <property type="component" value="Unassembled WGS sequence"/>
</dbReference>
<sequence length="362" mass="42139">MGRTGFAKLPTKALLFVNMVILMNILIHVNINTKKDIILLKNEKSETTQNEDDKDKGCWNLKLREEMGNNLYNCKKGQEPINRGALMDTLDEFRQVYDTRPFNNKHGTAIMHQFALWSLIRHLDPLFIIESGVNTGLGTWLLRQAAPKAKLIMLDPQDLLKFRDAEDDSVYFIGPEFKDFASINWETLIDDKERTVVFIDDHQSHFKRIIQALDLGFKHLIFDDNPYIGGDLYSVRQACDARRCIEDSLGISEGFSINLKDDFGRSMETVSEEKALEMAEFLFDQIDVYFEFPPIWVANVDYHFKRYYSVLNITRSSWGQINPAPLLEGRDADDFKERFQYKLTRFDDSYENICYVKLKHKG</sequence>
<comment type="caution">
    <text evidence="1">The sequence shown here is derived from an EMBL/GenBank/DDBJ whole genome shotgun (WGS) entry which is preliminary data.</text>
</comment>
<reference evidence="1" key="1">
    <citation type="submission" date="2022-03" db="EMBL/GenBank/DDBJ databases">
        <authorList>
            <person name="Martin C."/>
        </authorList>
    </citation>
    <scope>NUCLEOTIDE SEQUENCE</scope>
</reference>
<proteinExistence type="predicted"/>
<dbReference type="OrthoDB" id="1900908at2759"/>
<dbReference type="AlphaFoldDB" id="A0A8J1XLE7"/>
<dbReference type="PANTHER" id="PTHR36362">
    <property type="entry name" value="DNA-DIRECTED RNA POLYMERASE SUBUNIT BETA"/>
    <property type="match status" value="1"/>
</dbReference>
<evidence type="ECO:0000313" key="2">
    <source>
        <dbReference type="Proteomes" id="UP000749559"/>
    </source>
</evidence>
<dbReference type="GO" id="GO:0012505">
    <property type="term" value="C:endomembrane system"/>
    <property type="evidence" value="ECO:0007669"/>
    <property type="project" value="TreeGrafter"/>
</dbReference>
<evidence type="ECO:0000313" key="1">
    <source>
        <dbReference type="EMBL" id="CAH1777178.1"/>
    </source>
</evidence>
<dbReference type="InterPro" id="IPR029063">
    <property type="entry name" value="SAM-dependent_MTases_sf"/>
</dbReference>
<gene>
    <name evidence="1" type="ORF">OFUS_LOCUS4251</name>
</gene>
<name>A0A8J1XLE7_OWEFU</name>
<organism evidence="1 2">
    <name type="scientific">Owenia fusiformis</name>
    <name type="common">Polychaete worm</name>
    <dbReference type="NCBI Taxonomy" id="6347"/>
    <lineage>
        <taxon>Eukaryota</taxon>
        <taxon>Metazoa</taxon>
        <taxon>Spiralia</taxon>
        <taxon>Lophotrochozoa</taxon>
        <taxon>Annelida</taxon>
        <taxon>Polychaeta</taxon>
        <taxon>Sedentaria</taxon>
        <taxon>Canalipalpata</taxon>
        <taxon>Sabellida</taxon>
        <taxon>Oweniida</taxon>
        <taxon>Oweniidae</taxon>
        <taxon>Owenia</taxon>
    </lineage>
</organism>
<keyword evidence="2" id="KW-1185">Reference proteome</keyword>
<protein>
    <submittedName>
        <fullName evidence="1">Uncharacterized protein</fullName>
    </submittedName>
</protein>